<reference evidence="4 5" key="2">
    <citation type="journal article" date="2012" name="J. Bacteriol.">
        <title>Complete genome sequences of Desulfosporosinus orientis DSM765T, Desulfosporosinus youngiae DSM17734T, Desulfosporosinus meridiei DSM13257T, and Desulfosporosinus acidiphilus DSM22704T.</title>
        <authorList>
            <person name="Pester M."/>
            <person name="Brambilla E."/>
            <person name="Alazard D."/>
            <person name="Rattei T."/>
            <person name="Weinmaier T."/>
            <person name="Han J."/>
            <person name="Lucas S."/>
            <person name="Lapidus A."/>
            <person name="Cheng J.F."/>
            <person name="Goodwin L."/>
            <person name="Pitluck S."/>
            <person name="Peters L."/>
            <person name="Ovchinnikova G."/>
            <person name="Teshima H."/>
            <person name="Detter J.C."/>
            <person name="Han C.S."/>
            <person name="Tapia R."/>
            <person name="Land M.L."/>
            <person name="Hauser L."/>
            <person name="Kyrpides N.C."/>
            <person name="Ivanova N.N."/>
            <person name="Pagani I."/>
            <person name="Huntmann M."/>
            <person name="Wei C.L."/>
            <person name="Davenport K.W."/>
            <person name="Daligault H."/>
            <person name="Chain P.S."/>
            <person name="Chen A."/>
            <person name="Mavromatis K."/>
            <person name="Markowitz V."/>
            <person name="Szeto E."/>
            <person name="Mikhailova N."/>
            <person name="Pati A."/>
            <person name="Wagner M."/>
            <person name="Woyke T."/>
            <person name="Ollivier B."/>
            <person name="Klenk H.P."/>
            <person name="Spring S."/>
            <person name="Loy A."/>
        </authorList>
    </citation>
    <scope>NUCLEOTIDE SEQUENCE [LARGE SCALE GENOMIC DNA]</scope>
    <source>
        <strain evidence="5">ATCC 19365 / DSM 765 / NCIMB 8382 / VKM B-1628</strain>
    </source>
</reference>
<keyword evidence="1" id="KW-0285">Flavoprotein</keyword>
<reference evidence="5" key="1">
    <citation type="submission" date="2011-11" db="EMBL/GenBank/DDBJ databases">
        <title>Complete sequence of Desulfosporosinus orientis DSM 765.</title>
        <authorList>
            <person name="Lucas S."/>
            <person name="Han J."/>
            <person name="Lapidus A."/>
            <person name="Cheng J.-F."/>
            <person name="Goodwin L."/>
            <person name="Pitluck S."/>
            <person name="Peters L."/>
            <person name="Ovchinnikova G."/>
            <person name="Teshima H."/>
            <person name="Detter J.C."/>
            <person name="Han C."/>
            <person name="Tapia R."/>
            <person name="Land M."/>
            <person name="Hauser L."/>
            <person name="Kyrpides N."/>
            <person name="Ivanova N."/>
            <person name="Pagani I."/>
            <person name="Pester M."/>
            <person name="Spring S."/>
            <person name="Ollivier B."/>
            <person name="Rattei T."/>
            <person name="Klenk H.-P."/>
            <person name="Wagner M."/>
            <person name="Loy A."/>
            <person name="Woyke T."/>
        </authorList>
    </citation>
    <scope>NUCLEOTIDE SEQUENCE [LARGE SCALE GENOMIC DNA]</scope>
    <source>
        <strain evidence="5">ATCC 19365 / DSM 765 / NCIMB 8382 / VKM B-1628</strain>
    </source>
</reference>
<dbReference type="CDD" id="cd02803">
    <property type="entry name" value="OYE_like_FMN_family"/>
    <property type="match status" value="1"/>
</dbReference>
<gene>
    <name evidence="4" type="ordered locus">Desor_3166</name>
</gene>
<sequence length="366" mass="41070">MKSLFDKTELAGMRLKNRFIRSATYDGFADENGHMTEKVYEIYEDLAKGGVGTIITGLTFVSDLESVYPGQEGIYDDTFINGYQKLTEMVHRYDAKIIMQLVSNGSQASVAANSGKVVWGPSAVEDLAYKITPQEMTKEDIAFVQRAFADAADRAKKSGFDGIQMHVAHGYLLNRFLTPYYNRRTDEYGGNQENRSRMVLEIYEAIRDRVGPDYPVFIKINSEDFFEQGMTFSDCKYVCHRLAELGIDGIEISGGNPASRPNEGFSRRVSTEQESYFKKYADEIAQETKIPVILVGGNRHVKGLTEVLNSTAIEYIALCRPFIRESDLVNHWLEDDAVPAKCISCNKCFTGAGTVCIFKSQNNVTQ</sequence>
<dbReference type="Gene3D" id="3.20.20.70">
    <property type="entry name" value="Aldolase class I"/>
    <property type="match status" value="1"/>
</dbReference>
<proteinExistence type="predicted"/>
<dbReference type="RefSeq" id="WP_014185481.1">
    <property type="nucleotide sequence ID" value="NC_016584.1"/>
</dbReference>
<dbReference type="KEGG" id="dor:Desor_3166"/>
<keyword evidence="2" id="KW-0560">Oxidoreductase</keyword>
<dbReference type="STRING" id="768706.Desor_3166"/>
<accession>G7W6N5</accession>
<evidence type="ECO:0000256" key="1">
    <source>
        <dbReference type="ARBA" id="ARBA00022630"/>
    </source>
</evidence>
<dbReference type="InterPro" id="IPR001155">
    <property type="entry name" value="OxRdtase_FMN_N"/>
</dbReference>
<keyword evidence="5" id="KW-1185">Reference proteome</keyword>
<dbReference type="InterPro" id="IPR051799">
    <property type="entry name" value="NADH_flavin_oxidoreductase"/>
</dbReference>
<dbReference type="EMBL" id="CP003108">
    <property type="protein sequence ID" value="AET68673.1"/>
    <property type="molecule type" value="Genomic_DNA"/>
</dbReference>
<feature type="domain" description="NADH:flavin oxidoreductase/NADH oxidase N-terminal" evidence="3">
    <location>
        <begin position="4"/>
        <end position="330"/>
    </location>
</feature>
<dbReference type="Proteomes" id="UP000006346">
    <property type="component" value="Chromosome"/>
</dbReference>
<dbReference type="SUPFAM" id="SSF51395">
    <property type="entry name" value="FMN-linked oxidoreductases"/>
    <property type="match status" value="1"/>
</dbReference>
<dbReference type="GO" id="GO:0016491">
    <property type="term" value="F:oxidoreductase activity"/>
    <property type="evidence" value="ECO:0007669"/>
    <property type="project" value="UniProtKB-KW"/>
</dbReference>
<evidence type="ECO:0000313" key="5">
    <source>
        <dbReference type="Proteomes" id="UP000006346"/>
    </source>
</evidence>
<evidence type="ECO:0000256" key="2">
    <source>
        <dbReference type="ARBA" id="ARBA00023002"/>
    </source>
</evidence>
<organism evidence="4 5">
    <name type="scientific">Desulfosporosinus orientis (strain ATCC 19365 / DSM 765 / NCIMB 8382 / VKM B-1628 / Singapore I)</name>
    <name type="common">Desulfotomaculum orientis</name>
    <dbReference type="NCBI Taxonomy" id="768706"/>
    <lineage>
        <taxon>Bacteria</taxon>
        <taxon>Bacillati</taxon>
        <taxon>Bacillota</taxon>
        <taxon>Clostridia</taxon>
        <taxon>Eubacteriales</taxon>
        <taxon>Desulfitobacteriaceae</taxon>
        <taxon>Desulfosporosinus</taxon>
    </lineage>
</organism>
<dbReference type="GO" id="GO:0010181">
    <property type="term" value="F:FMN binding"/>
    <property type="evidence" value="ECO:0007669"/>
    <property type="project" value="InterPro"/>
</dbReference>
<evidence type="ECO:0000313" key="4">
    <source>
        <dbReference type="EMBL" id="AET68673.1"/>
    </source>
</evidence>
<dbReference type="Pfam" id="PF00724">
    <property type="entry name" value="Oxidored_FMN"/>
    <property type="match status" value="1"/>
</dbReference>
<evidence type="ECO:0000259" key="3">
    <source>
        <dbReference type="Pfam" id="PF00724"/>
    </source>
</evidence>
<name>G7W6N5_DESOD</name>
<dbReference type="HOGENOM" id="CLU_012153_2_3_9"/>
<dbReference type="InterPro" id="IPR013785">
    <property type="entry name" value="Aldolase_TIM"/>
</dbReference>
<dbReference type="PATRIC" id="fig|768706.3.peg.3189"/>
<dbReference type="eggNOG" id="COG1902">
    <property type="taxonomic scope" value="Bacteria"/>
</dbReference>
<dbReference type="PANTHER" id="PTHR43656:SF2">
    <property type="entry name" value="BINDING OXIDOREDUCTASE, PUTATIVE (AFU_ORTHOLOGUE AFUA_2G08260)-RELATED"/>
    <property type="match status" value="1"/>
</dbReference>
<dbReference type="AlphaFoldDB" id="G7W6N5"/>
<dbReference type="OrthoDB" id="9772736at2"/>
<dbReference type="PANTHER" id="PTHR43656">
    <property type="entry name" value="BINDING OXIDOREDUCTASE, PUTATIVE (AFU_ORTHOLOGUE AFUA_2G08260)-RELATED"/>
    <property type="match status" value="1"/>
</dbReference>
<protein>
    <submittedName>
        <fullName evidence="4">NADH:flavin oxidoreductase</fullName>
    </submittedName>
</protein>